<dbReference type="GO" id="GO:0004478">
    <property type="term" value="F:methionine adenosyltransferase activity"/>
    <property type="evidence" value="ECO:0007669"/>
    <property type="project" value="UniProtKB-UniRule"/>
</dbReference>
<comment type="pathway">
    <text evidence="3 14">Amino-acid biosynthesis; S-adenosyl-L-methionine biosynthesis; S-adenosyl-L-methionine from L-methionine: step 1/1.</text>
</comment>
<comment type="function">
    <text evidence="2 14">Catalyzes the formation of S-adenosylmethionine from methionine and ATP.</text>
</comment>
<organism evidence="15 16">
    <name type="scientific">Candidatus Syntropharchaeum caldarium</name>
    <dbReference type="NCBI Taxonomy" id="1838285"/>
    <lineage>
        <taxon>Archaea</taxon>
        <taxon>Methanobacteriati</taxon>
        <taxon>Methanobacteriota</taxon>
        <taxon>Stenosarchaea group</taxon>
        <taxon>Methanomicrobia</taxon>
        <taxon>Methanosarcinales</taxon>
        <taxon>ANME-2 cluster</taxon>
        <taxon>Candidatus Syntropharchaeum</taxon>
    </lineage>
</organism>
<dbReference type="Pfam" id="PF01941">
    <property type="entry name" value="AdoMet_Synthase"/>
    <property type="match status" value="1"/>
</dbReference>
<keyword evidence="9 14" id="KW-0547">Nucleotide-binding</keyword>
<dbReference type="GO" id="GO:0006730">
    <property type="term" value="P:one-carbon metabolic process"/>
    <property type="evidence" value="ECO:0007669"/>
    <property type="project" value="UniProtKB-KW"/>
</dbReference>
<dbReference type="PATRIC" id="fig|1838285.3.peg.1763"/>
<dbReference type="Gene3D" id="3.30.300.10">
    <property type="match status" value="1"/>
</dbReference>
<dbReference type="Gene3D" id="3.30.300.280">
    <property type="entry name" value="S-adenosylmethionine synthetase, C-terminal domain"/>
    <property type="match status" value="1"/>
</dbReference>
<evidence type="ECO:0000256" key="6">
    <source>
        <dbReference type="ARBA" id="ARBA00020319"/>
    </source>
</evidence>
<dbReference type="UniPathway" id="UPA00315">
    <property type="reaction ID" value="UER00080"/>
</dbReference>
<keyword evidence="10 14" id="KW-0067">ATP-binding</keyword>
<dbReference type="InterPro" id="IPR002795">
    <property type="entry name" value="S-AdoMet_synthetase_arc"/>
</dbReference>
<keyword evidence="11 14" id="KW-0460">Magnesium</keyword>
<comment type="similarity">
    <text evidence="4 14">Belongs to the AdoMet synthase 2 family.</text>
</comment>
<comment type="caution">
    <text evidence="15">The sequence shown here is derived from an EMBL/GenBank/DDBJ whole genome shotgun (WGS) entry which is preliminary data.</text>
</comment>
<evidence type="ECO:0000256" key="11">
    <source>
        <dbReference type="ARBA" id="ARBA00022842"/>
    </source>
</evidence>
<dbReference type="EMBL" id="LYOS01000008">
    <property type="protein sequence ID" value="OFV67108.1"/>
    <property type="molecule type" value="Genomic_DNA"/>
</dbReference>
<evidence type="ECO:0000256" key="14">
    <source>
        <dbReference type="HAMAP-Rule" id="MF_00136"/>
    </source>
</evidence>
<evidence type="ECO:0000256" key="10">
    <source>
        <dbReference type="ARBA" id="ARBA00022840"/>
    </source>
</evidence>
<dbReference type="EC" id="2.5.1.6" evidence="5 14"/>
<keyword evidence="7 14" id="KW-0554">One-carbon metabolism</keyword>
<dbReference type="InterPro" id="IPR042544">
    <property type="entry name" value="AdoMet_synthase_3"/>
</dbReference>
<evidence type="ECO:0000256" key="12">
    <source>
        <dbReference type="ARBA" id="ARBA00032151"/>
    </source>
</evidence>
<accession>A0A1F2P7A2</accession>
<reference evidence="15" key="1">
    <citation type="submission" date="2016-05" db="EMBL/GenBank/DDBJ databases">
        <title>Microbial consortia oxidize butane by reversing methanogenesis.</title>
        <authorList>
            <person name="Laso-Perez R."/>
            <person name="Richter M."/>
            <person name="Wegener G."/>
            <person name="Musat F."/>
        </authorList>
    </citation>
    <scope>NUCLEOTIDE SEQUENCE [LARGE SCALE GENOMIC DNA]</scope>
    <source>
        <strain evidence="15">BOX2</strain>
    </source>
</reference>
<keyword evidence="8 14" id="KW-0808">Transferase</keyword>
<dbReference type="InterPro" id="IPR027790">
    <property type="entry name" value="AdoMet_synthase_2_family"/>
</dbReference>
<evidence type="ECO:0000313" key="15">
    <source>
        <dbReference type="EMBL" id="OFV67108.1"/>
    </source>
</evidence>
<gene>
    <name evidence="14" type="primary">mat</name>
    <name evidence="15" type="ORF">SCAL_001733</name>
</gene>
<evidence type="ECO:0000256" key="8">
    <source>
        <dbReference type="ARBA" id="ARBA00022679"/>
    </source>
</evidence>
<name>A0A1F2P7A2_9EURY</name>
<dbReference type="Proteomes" id="UP000186940">
    <property type="component" value="Unassembled WGS sequence"/>
</dbReference>
<dbReference type="GO" id="GO:0005524">
    <property type="term" value="F:ATP binding"/>
    <property type="evidence" value="ECO:0007669"/>
    <property type="project" value="UniProtKB-UniRule"/>
</dbReference>
<evidence type="ECO:0000256" key="7">
    <source>
        <dbReference type="ARBA" id="ARBA00022563"/>
    </source>
</evidence>
<dbReference type="PANTHER" id="PTHR36697:SF1">
    <property type="entry name" value="S-ADENOSYLMETHIONINE SYNTHASE"/>
    <property type="match status" value="1"/>
</dbReference>
<dbReference type="NCBIfam" id="NF003366">
    <property type="entry name" value="PRK04439.1-5"/>
    <property type="match status" value="1"/>
</dbReference>
<dbReference type="AlphaFoldDB" id="A0A1F2P7A2"/>
<sequence>MRNIQVEAIHQLPIELQEIELVERKGIGHPDSICDGIAEAVSRALCNEYKKRYGMILHHNTDEVAIVAGRSRPAFGGGEIITPSYILLNGRATKWAGDEEVPVDVIALRAAKSYLQESIHNLNPETDVVIDCKIGEGSYDLVEIFDSRDRVPLANDTSFGVGHAPFSEVENIVYNIEREMVNNLSKREKAVGEDIKVMGLRVKDKITVTIADAFVSRYVDDIDHYVAIRDEIATFAKDVASSYTDREIEVFVNVGDDIENGSIYLTVTGLSAEMGDDGSVGRGNRANGLITPNRSMSLEATSGKNPVNHVGKIYNLLTTQIANEAIEKIADLQEISVRILSQIGQPIDNPLVANAQIIPKNGVSVDDIAPAITRIIDDWLERVTEITELVSEGKITTF</sequence>
<dbReference type="GO" id="GO:0006556">
    <property type="term" value="P:S-adenosylmethionine biosynthetic process"/>
    <property type="evidence" value="ECO:0007669"/>
    <property type="project" value="UniProtKB-UniRule"/>
</dbReference>
<evidence type="ECO:0000256" key="9">
    <source>
        <dbReference type="ARBA" id="ARBA00022741"/>
    </source>
</evidence>
<keyword evidence="16" id="KW-1185">Reference proteome</keyword>
<comment type="cofactor">
    <cofactor evidence="1 14">
        <name>Mg(2+)</name>
        <dbReference type="ChEBI" id="CHEBI:18420"/>
    </cofactor>
</comment>
<dbReference type="HAMAP" id="MF_00136">
    <property type="entry name" value="S_AdoMet_synth2"/>
    <property type="match status" value="1"/>
</dbReference>
<evidence type="ECO:0000256" key="2">
    <source>
        <dbReference type="ARBA" id="ARBA00003775"/>
    </source>
</evidence>
<comment type="catalytic activity">
    <reaction evidence="13 14">
        <text>L-methionine + ATP + H2O = S-adenosyl-L-methionine + phosphate + diphosphate</text>
        <dbReference type="Rhea" id="RHEA:21080"/>
        <dbReference type="ChEBI" id="CHEBI:15377"/>
        <dbReference type="ChEBI" id="CHEBI:30616"/>
        <dbReference type="ChEBI" id="CHEBI:33019"/>
        <dbReference type="ChEBI" id="CHEBI:43474"/>
        <dbReference type="ChEBI" id="CHEBI:57844"/>
        <dbReference type="ChEBI" id="CHEBI:59789"/>
        <dbReference type="EC" id="2.5.1.6"/>
    </reaction>
</comment>
<evidence type="ECO:0000256" key="4">
    <source>
        <dbReference type="ARBA" id="ARBA00009691"/>
    </source>
</evidence>
<protein>
    <recommendedName>
        <fullName evidence="6 14">S-adenosylmethionine synthase</fullName>
        <shortName evidence="14">AdoMet synthase</shortName>
        <ecNumber evidence="5 14">2.5.1.6</ecNumber>
    </recommendedName>
    <alternativeName>
        <fullName evidence="12 14">Methionine adenosyltransferase</fullName>
    </alternativeName>
</protein>
<evidence type="ECO:0000256" key="1">
    <source>
        <dbReference type="ARBA" id="ARBA00001946"/>
    </source>
</evidence>
<dbReference type="Gene3D" id="3.30.300.340">
    <property type="entry name" value="S-adenosylmethionine synthetase, N-terminal domain"/>
    <property type="match status" value="1"/>
</dbReference>
<evidence type="ECO:0000313" key="16">
    <source>
        <dbReference type="Proteomes" id="UP000186940"/>
    </source>
</evidence>
<dbReference type="GO" id="GO:0000287">
    <property type="term" value="F:magnesium ion binding"/>
    <property type="evidence" value="ECO:0007669"/>
    <property type="project" value="UniProtKB-UniRule"/>
</dbReference>
<dbReference type="NCBIfam" id="NF003364">
    <property type="entry name" value="PRK04439.1-3"/>
    <property type="match status" value="1"/>
</dbReference>
<proteinExistence type="inferred from homology"/>
<dbReference type="STRING" id="1838285.SCAL_001733"/>
<evidence type="ECO:0000256" key="13">
    <source>
        <dbReference type="ARBA" id="ARBA00048344"/>
    </source>
</evidence>
<dbReference type="PANTHER" id="PTHR36697">
    <property type="entry name" value="S-ADENOSYLMETHIONINE SYNTHASE"/>
    <property type="match status" value="1"/>
</dbReference>
<feature type="binding site" evidence="14">
    <location>
        <begin position="135"/>
        <end position="140"/>
    </location>
    <ligand>
        <name>ATP</name>
        <dbReference type="ChEBI" id="CHEBI:30616"/>
    </ligand>
</feature>
<evidence type="ECO:0000256" key="5">
    <source>
        <dbReference type="ARBA" id="ARBA00012828"/>
    </source>
</evidence>
<evidence type="ECO:0000256" key="3">
    <source>
        <dbReference type="ARBA" id="ARBA00005224"/>
    </source>
</evidence>
<dbReference type="InterPro" id="IPR042543">
    <property type="entry name" value="AdoMet_synthase_2"/>
</dbReference>